<sequence length="93" mass="11293">MVRLDCSNIIFGSQLDEKHLFLWACEIAGFLRWEQDTLVMRSRHISETALRDLLALFWRYQIPMEQLAQFESERNTSWFRAPHMYWHNRVFGT</sequence>
<evidence type="ECO:0000313" key="2">
    <source>
        <dbReference type="Proteomes" id="UP000255008"/>
    </source>
</evidence>
<organism evidence="1 2">
    <name type="scientific">Ralstonia mannitolilytica</name>
    <dbReference type="NCBI Taxonomy" id="105219"/>
    <lineage>
        <taxon>Bacteria</taxon>
        <taxon>Pseudomonadati</taxon>
        <taxon>Pseudomonadota</taxon>
        <taxon>Betaproteobacteria</taxon>
        <taxon>Burkholderiales</taxon>
        <taxon>Burkholderiaceae</taxon>
        <taxon>Ralstonia</taxon>
    </lineage>
</organism>
<proteinExistence type="predicted"/>
<gene>
    <name evidence="1" type="ORF">NCTC10894_03965</name>
</gene>
<comment type="caution">
    <text evidence="1">The sequence shown here is derived from an EMBL/GenBank/DDBJ whole genome shotgun (WGS) entry which is preliminary data.</text>
</comment>
<evidence type="ECO:0000313" key="1">
    <source>
        <dbReference type="EMBL" id="SUE35948.1"/>
    </source>
</evidence>
<name>A0AAJ5D6W6_9RALS</name>
<accession>A0AAJ5D6W6</accession>
<protein>
    <submittedName>
        <fullName evidence="1">Uncharacterized protein</fullName>
    </submittedName>
</protein>
<reference evidence="1 2" key="1">
    <citation type="submission" date="2018-06" db="EMBL/GenBank/DDBJ databases">
        <authorList>
            <consortium name="Pathogen Informatics"/>
            <person name="Doyle S."/>
        </authorList>
    </citation>
    <scope>NUCLEOTIDE SEQUENCE [LARGE SCALE GENOMIC DNA]</scope>
    <source>
        <strain evidence="1 2">NCTC10894</strain>
    </source>
</reference>
<dbReference type="EMBL" id="UGVE01000002">
    <property type="protein sequence ID" value="SUE35948.1"/>
    <property type="molecule type" value="Genomic_DNA"/>
</dbReference>
<dbReference type="Proteomes" id="UP000255008">
    <property type="component" value="Unassembled WGS sequence"/>
</dbReference>
<dbReference type="AlphaFoldDB" id="A0AAJ5D6W6"/>